<name>A0A7R9K390_TIMGE</name>
<gene>
    <name evidence="1" type="ORF">TGEB3V08_LOCUS8272</name>
</gene>
<reference evidence="1" key="1">
    <citation type="submission" date="2020-11" db="EMBL/GenBank/DDBJ databases">
        <authorList>
            <person name="Tran Van P."/>
        </authorList>
    </citation>
    <scope>NUCLEOTIDE SEQUENCE</scope>
</reference>
<dbReference type="EMBL" id="OE843123">
    <property type="protein sequence ID" value="CAD7602309.1"/>
    <property type="molecule type" value="Genomic_DNA"/>
</dbReference>
<protein>
    <submittedName>
        <fullName evidence="1">Uncharacterized protein</fullName>
    </submittedName>
</protein>
<sequence length="110" mass="12912">MGVPVFEPDLLWVRTFAEKTGAEQKRGHVTLSKPIARFPPHRREVFNSSLLRPLCLRCSAQENRSNLRTNRLKSVRMRCRARSEQTVSLAVVRRFEITRYWIVPRHSVII</sequence>
<proteinExistence type="predicted"/>
<organism evidence="1">
    <name type="scientific">Timema genevievae</name>
    <name type="common">Walking stick</name>
    <dbReference type="NCBI Taxonomy" id="629358"/>
    <lineage>
        <taxon>Eukaryota</taxon>
        <taxon>Metazoa</taxon>
        <taxon>Ecdysozoa</taxon>
        <taxon>Arthropoda</taxon>
        <taxon>Hexapoda</taxon>
        <taxon>Insecta</taxon>
        <taxon>Pterygota</taxon>
        <taxon>Neoptera</taxon>
        <taxon>Polyneoptera</taxon>
        <taxon>Phasmatodea</taxon>
        <taxon>Timematodea</taxon>
        <taxon>Timematoidea</taxon>
        <taxon>Timematidae</taxon>
        <taxon>Timema</taxon>
    </lineage>
</organism>
<accession>A0A7R9K390</accession>
<evidence type="ECO:0000313" key="1">
    <source>
        <dbReference type="EMBL" id="CAD7602309.1"/>
    </source>
</evidence>
<dbReference type="AlphaFoldDB" id="A0A7R9K390"/>